<protein>
    <recommendedName>
        <fullName evidence="4">Ig-like domain-containing protein</fullName>
    </recommendedName>
</protein>
<reference evidence="2" key="2">
    <citation type="submission" date="2023-06" db="EMBL/GenBank/DDBJ databases">
        <authorList>
            <consortium name="Lawrence Berkeley National Laboratory"/>
            <person name="Haridas S."/>
            <person name="Hensen N."/>
            <person name="Bonometti L."/>
            <person name="Westerberg I."/>
            <person name="Brannstrom I.O."/>
            <person name="Guillou S."/>
            <person name="Cros-Aarteil S."/>
            <person name="Calhoun S."/>
            <person name="Kuo A."/>
            <person name="Mondo S."/>
            <person name="Pangilinan J."/>
            <person name="Riley R."/>
            <person name="Labutti K."/>
            <person name="Andreopoulos B."/>
            <person name="Lipzen A."/>
            <person name="Chen C."/>
            <person name="Yanf M."/>
            <person name="Daum C."/>
            <person name="Ng V."/>
            <person name="Clum A."/>
            <person name="Steindorff A."/>
            <person name="Ohm R."/>
            <person name="Martin F."/>
            <person name="Silar P."/>
            <person name="Natvig D."/>
            <person name="Lalanne C."/>
            <person name="Gautier V."/>
            <person name="Ament-Velasquez S.L."/>
            <person name="Kruys A."/>
            <person name="Hutchinson M.I."/>
            <person name="Powell A.J."/>
            <person name="Barry K."/>
            <person name="Miller A.N."/>
            <person name="Grigoriev I.V."/>
            <person name="Debuchy R."/>
            <person name="Gladieux P."/>
            <person name="Thoren M.H."/>
            <person name="Johannesson H."/>
        </authorList>
    </citation>
    <scope>NUCLEOTIDE SEQUENCE</scope>
    <source>
        <strain evidence="2">CBS 168.71</strain>
    </source>
</reference>
<dbReference type="GeneID" id="87836501"/>
<keyword evidence="1" id="KW-0732">Signal</keyword>
<evidence type="ECO:0000313" key="2">
    <source>
        <dbReference type="EMBL" id="KAK3293730.1"/>
    </source>
</evidence>
<dbReference type="AlphaFoldDB" id="A0AAE0HCD7"/>
<dbReference type="RefSeq" id="XP_062657244.1">
    <property type="nucleotide sequence ID" value="XM_062799553.1"/>
</dbReference>
<organism evidence="2 3">
    <name type="scientific">Chaetomium fimeti</name>
    <dbReference type="NCBI Taxonomy" id="1854472"/>
    <lineage>
        <taxon>Eukaryota</taxon>
        <taxon>Fungi</taxon>
        <taxon>Dikarya</taxon>
        <taxon>Ascomycota</taxon>
        <taxon>Pezizomycotina</taxon>
        <taxon>Sordariomycetes</taxon>
        <taxon>Sordariomycetidae</taxon>
        <taxon>Sordariales</taxon>
        <taxon>Chaetomiaceae</taxon>
        <taxon>Chaetomium</taxon>
    </lineage>
</organism>
<gene>
    <name evidence="2" type="ORF">B0H64DRAFT_219011</name>
</gene>
<evidence type="ECO:0000313" key="3">
    <source>
        <dbReference type="Proteomes" id="UP001278766"/>
    </source>
</evidence>
<proteinExistence type="predicted"/>
<sequence>MVSMKSLRYIFGAALATGALLHPAVVNATPTGFRSTTRSVLVEDAAPACSNGATIEDLWLVTQVNVTNSNDALVEPGSASWTITNTFTNVTERLTCSLLAGYRCEMDGTPEDDSFHIWLQINLNVASFTFNQTLPCGSEAASETAYAIGGVELYLTCGEGNLSCHDEDDDGGYANGRVTVVPAEALSYV</sequence>
<feature type="signal peptide" evidence="1">
    <location>
        <begin position="1"/>
        <end position="28"/>
    </location>
</feature>
<name>A0AAE0HCD7_9PEZI</name>
<accession>A0AAE0HCD7</accession>
<dbReference type="Proteomes" id="UP001278766">
    <property type="component" value="Unassembled WGS sequence"/>
</dbReference>
<dbReference type="EMBL" id="JAUEPN010000006">
    <property type="protein sequence ID" value="KAK3293730.1"/>
    <property type="molecule type" value="Genomic_DNA"/>
</dbReference>
<comment type="caution">
    <text evidence="2">The sequence shown here is derived from an EMBL/GenBank/DDBJ whole genome shotgun (WGS) entry which is preliminary data.</text>
</comment>
<evidence type="ECO:0008006" key="4">
    <source>
        <dbReference type="Google" id="ProtNLM"/>
    </source>
</evidence>
<feature type="chain" id="PRO_5041994661" description="Ig-like domain-containing protein" evidence="1">
    <location>
        <begin position="29"/>
        <end position="189"/>
    </location>
</feature>
<evidence type="ECO:0000256" key="1">
    <source>
        <dbReference type="SAM" id="SignalP"/>
    </source>
</evidence>
<keyword evidence="3" id="KW-1185">Reference proteome</keyword>
<reference evidence="2" key="1">
    <citation type="journal article" date="2023" name="Mol. Phylogenet. Evol.">
        <title>Genome-scale phylogeny and comparative genomics of the fungal order Sordariales.</title>
        <authorList>
            <person name="Hensen N."/>
            <person name="Bonometti L."/>
            <person name="Westerberg I."/>
            <person name="Brannstrom I.O."/>
            <person name="Guillou S."/>
            <person name="Cros-Aarteil S."/>
            <person name="Calhoun S."/>
            <person name="Haridas S."/>
            <person name="Kuo A."/>
            <person name="Mondo S."/>
            <person name="Pangilinan J."/>
            <person name="Riley R."/>
            <person name="LaButti K."/>
            <person name="Andreopoulos B."/>
            <person name="Lipzen A."/>
            <person name="Chen C."/>
            <person name="Yan M."/>
            <person name="Daum C."/>
            <person name="Ng V."/>
            <person name="Clum A."/>
            <person name="Steindorff A."/>
            <person name="Ohm R.A."/>
            <person name="Martin F."/>
            <person name="Silar P."/>
            <person name="Natvig D.O."/>
            <person name="Lalanne C."/>
            <person name="Gautier V."/>
            <person name="Ament-Velasquez S.L."/>
            <person name="Kruys A."/>
            <person name="Hutchinson M.I."/>
            <person name="Powell A.J."/>
            <person name="Barry K."/>
            <person name="Miller A.N."/>
            <person name="Grigoriev I.V."/>
            <person name="Debuchy R."/>
            <person name="Gladieux P."/>
            <person name="Hiltunen Thoren M."/>
            <person name="Johannesson H."/>
        </authorList>
    </citation>
    <scope>NUCLEOTIDE SEQUENCE</scope>
    <source>
        <strain evidence="2">CBS 168.71</strain>
    </source>
</reference>